<dbReference type="AlphaFoldDB" id="A0A2S5GPZ5"/>
<evidence type="ECO:0000313" key="4">
    <source>
        <dbReference type="Proteomes" id="UP000239990"/>
    </source>
</evidence>
<sequence>MQRIPGGRSTALSRLQAGVLASTLAAGLVGAPAFAADLDVAGRRVPEQLSAGSHALVLNGAGVRTKIVVKVYVASLYVTTKSHDAAALINSTEPRRIRLQLLRDVDSKSLDEALQEGLRDNTPKAELAAMKAPADQLAGMMADIGALKEGDVVDLDFDARGVTGSHNGKQRGRIDSPDFARALLRVWLGEKPAQASLKKALLGN</sequence>
<dbReference type="EMBL" id="PREU01000007">
    <property type="protein sequence ID" value="PPA74921.1"/>
    <property type="molecule type" value="Genomic_DNA"/>
</dbReference>
<dbReference type="InterPro" id="IPR016088">
    <property type="entry name" value="Chalcone_isomerase_3-sand"/>
</dbReference>
<dbReference type="SUPFAM" id="SSF54626">
    <property type="entry name" value="Chalcone isomerase"/>
    <property type="match status" value="1"/>
</dbReference>
<proteinExistence type="predicted"/>
<name>A0A2S5GPZ5_9BURK</name>
<dbReference type="PANTHER" id="PTHR47698">
    <property type="entry name" value="FATTY-ACID-BINDING PROTEIN 3, CHLOROPLASTIC"/>
    <property type="match status" value="1"/>
</dbReference>
<evidence type="ECO:0000259" key="2">
    <source>
        <dbReference type="Pfam" id="PF16036"/>
    </source>
</evidence>
<dbReference type="InterPro" id="IPR016087">
    <property type="entry name" value="Chalcone_isomerase"/>
</dbReference>
<dbReference type="InterPro" id="IPR036298">
    <property type="entry name" value="Chalcone_isomerase_sf"/>
</dbReference>
<dbReference type="Pfam" id="PF16036">
    <property type="entry name" value="Chalcone_3"/>
    <property type="match status" value="1"/>
</dbReference>
<reference evidence="3 4" key="1">
    <citation type="submission" date="2018-02" db="EMBL/GenBank/DDBJ databases">
        <title>Draft Genome of Achromobacter spanius stain 6.</title>
        <authorList>
            <person name="Gunasekera T.S."/>
            <person name="Radwan O."/>
            <person name="Ruiz O.N."/>
        </authorList>
    </citation>
    <scope>NUCLEOTIDE SEQUENCE [LARGE SCALE GENOMIC DNA]</scope>
    <source>
        <strain evidence="3 4">6</strain>
    </source>
</reference>
<comment type="caution">
    <text evidence="3">The sequence shown here is derived from an EMBL/GenBank/DDBJ whole genome shotgun (WGS) entry which is preliminary data.</text>
</comment>
<organism evidence="3 4">
    <name type="scientific">Achromobacter spanius</name>
    <dbReference type="NCBI Taxonomy" id="217203"/>
    <lineage>
        <taxon>Bacteria</taxon>
        <taxon>Pseudomonadati</taxon>
        <taxon>Pseudomonadota</taxon>
        <taxon>Betaproteobacteria</taxon>
        <taxon>Burkholderiales</taxon>
        <taxon>Alcaligenaceae</taxon>
        <taxon>Achromobacter</taxon>
    </lineage>
</organism>
<dbReference type="Proteomes" id="UP000239990">
    <property type="component" value="Unassembled WGS sequence"/>
</dbReference>
<dbReference type="PANTHER" id="PTHR47698:SF2">
    <property type="entry name" value="FATTY-ACID-BINDING PROTEIN 3, CHLOROPLASTIC"/>
    <property type="match status" value="1"/>
</dbReference>
<keyword evidence="1" id="KW-0732">Signal</keyword>
<feature type="signal peptide" evidence="1">
    <location>
        <begin position="1"/>
        <end position="35"/>
    </location>
</feature>
<feature type="chain" id="PRO_5015634106" description="Chalcone isomerase domain-containing protein" evidence="1">
    <location>
        <begin position="36"/>
        <end position="204"/>
    </location>
</feature>
<evidence type="ECO:0000256" key="1">
    <source>
        <dbReference type="SAM" id="SignalP"/>
    </source>
</evidence>
<feature type="domain" description="Chalcone isomerase" evidence="2">
    <location>
        <begin position="39"/>
        <end position="203"/>
    </location>
</feature>
<dbReference type="Gene3D" id="3.50.70.10">
    <property type="match status" value="1"/>
</dbReference>
<dbReference type="OrthoDB" id="9795336at2"/>
<dbReference type="RefSeq" id="WP_104144253.1">
    <property type="nucleotide sequence ID" value="NZ_PREU01000007.1"/>
</dbReference>
<evidence type="ECO:0000313" key="3">
    <source>
        <dbReference type="EMBL" id="PPA74921.1"/>
    </source>
</evidence>
<dbReference type="GO" id="GO:0016872">
    <property type="term" value="F:intramolecular lyase activity"/>
    <property type="evidence" value="ECO:0007669"/>
    <property type="project" value="InterPro"/>
</dbReference>
<accession>A0A2S5GPZ5</accession>
<protein>
    <recommendedName>
        <fullName evidence="2">Chalcone isomerase domain-containing protein</fullName>
    </recommendedName>
</protein>
<gene>
    <name evidence="3" type="ORF">C4E15_16265</name>
</gene>